<dbReference type="NCBIfam" id="NF006830">
    <property type="entry name" value="PRK09355.1"/>
    <property type="match status" value="1"/>
</dbReference>
<evidence type="ECO:0000256" key="6">
    <source>
        <dbReference type="ARBA" id="ARBA00022741"/>
    </source>
</evidence>
<evidence type="ECO:0000313" key="13">
    <source>
        <dbReference type="Proteomes" id="UP000092649"/>
    </source>
</evidence>
<feature type="binding site" evidence="11">
    <location>
        <position position="117"/>
    </location>
    <ligand>
        <name>ATP</name>
        <dbReference type="ChEBI" id="CHEBI:30616"/>
    </ligand>
</feature>
<dbReference type="HAMAP" id="MF_00228">
    <property type="entry name" value="Thz_kinase"/>
    <property type="match status" value="1"/>
</dbReference>
<comment type="pathway">
    <text evidence="3 11">Cofactor biosynthesis; thiamine diphosphate biosynthesis; 4-methyl-5-(2-phosphoethyl)-thiazole from 5-(2-hydroxyethyl)-4-methylthiazole: step 1/1.</text>
</comment>
<evidence type="ECO:0000256" key="9">
    <source>
        <dbReference type="ARBA" id="ARBA00022842"/>
    </source>
</evidence>
<dbReference type="Pfam" id="PF02110">
    <property type="entry name" value="HK"/>
    <property type="match status" value="1"/>
</dbReference>
<dbReference type="PIRSF" id="PIRSF000513">
    <property type="entry name" value="Thz_kinase"/>
    <property type="match status" value="1"/>
</dbReference>
<dbReference type="GO" id="GO:0000287">
    <property type="term" value="F:magnesium ion binding"/>
    <property type="evidence" value="ECO:0007669"/>
    <property type="project" value="UniProtKB-UniRule"/>
</dbReference>
<evidence type="ECO:0000256" key="7">
    <source>
        <dbReference type="ARBA" id="ARBA00022777"/>
    </source>
</evidence>
<evidence type="ECO:0000256" key="4">
    <source>
        <dbReference type="ARBA" id="ARBA00022679"/>
    </source>
</evidence>
<dbReference type="EMBL" id="JTJL01000006">
    <property type="protein sequence ID" value="OBW95854.1"/>
    <property type="molecule type" value="Genomic_DNA"/>
</dbReference>
<accession>A0A1A7P3Q5</accession>
<keyword evidence="5 11" id="KW-0479">Metal-binding</keyword>
<dbReference type="OrthoDB" id="8909021at2"/>
<dbReference type="InterPro" id="IPR029056">
    <property type="entry name" value="Ribokinase-like"/>
</dbReference>
<evidence type="ECO:0000256" key="3">
    <source>
        <dbReference type="ARBA" id="ARBA00004868"/>
    </source>
</evidence>
<keyword evidence="4 11" id="KW-0808">Transferase</keyword>
<dbReference type="RefSeq" id="WP_066105174.1">
    <property type="nucleotide sequence ID" value="NZ_JTJL01000006.1"/>
</dbReference>
<feature type="binding site" evidence="11">
    <location>
        <position position="163"/>
    </location>
    <ligand>
        <name>ATP</name>
        <dbReference type="ChEBI" id="CHEBI:30616"/>
    </ligand>
</feature>
<evidence type="ECO:0000256" key="2">
    <source>
        <dbReference type="ARBA" id="ARBA00001946"/>
    </source>
</evidence>
<evidence type="ECO:0000313" key="12">
    <source>
        <dbReference type="EMBL" id="OBW95854.1"/>
    </source>
</evidence>
<evidence type="ECO:0000256" key="8">
    <source>
        <dbReference type="ARBA" id="ARBA00022840"/>
    </source>
</evidence>
<evidence type="ECO:0000256" key="11">
    <source>
        <dbReference type="HAMAP-Rule" id="MF_00228"/>
    </source>
</evidence>
<comment type="cofactor">
    <cofactor evidence="2 11">
        <name>Mg(2+)</name>
        <dbReference type="ChEBI" id="CHEBI:18420"/>
    </cofactor>
</comment>
<keyword evidence="7 11" id="KW-0418">Kinase</keyword>
<keyword evidence="10 11" id="KW-0784">Thiamine biosynthesis</keyword>
<keyword evidence="9 11" id="KW-0460">Magnesium</keyword>
<keyword evidence="6 11" id="KW-0547">Nucleotide-binding</keyword>
<feature type="binding site" evidence="11">
    <location>
        <position position="41"/>
    </location>
    <ligand>
        <name>substrate</name>
    </ligand>
</feature>
<dbReference type="Gene3D" id="3.40.1190.20">
    <property type="match status" value="1"/>
</dbReference>
<dbReference type="GO" id="GO:0009229">
    <property type="term" value="P:thiamine diphosphate biosynthetic process"/>
    <property type="evidence" value="ECO:0007669"/>
    <property type="project" value="UniProtKB-UniRule"/>
</dbReference>
<dbReference type="NCBIfam" id="TIGR00694">
    <property type="entry name" value="thiM"/>
    <property type="match status" value="1"/>
</dbReference>
<gene>
    <name evidence="11" type="primary">thiM</name>
    <name evidence="12" type="ORF">QS62_02065</name>
</gene>
<dbReference type="CDD" id="cd01170">
    <property type="entry name" value="THZ_kinase"/>
    <property type="match status" value="1"/>
</dbReference>
<keyword evidence="8 11" id="KW-0067">ATP-binding</keyword>
<sequence>MQFNMIEKIRQTNPLIHNITNIVVANYVANGLLALGASPIMADAEQEVAELATFTSALVLNIGTLDAVKVKAMLLAGKAANQQGVPVILDPVGVGATSYRKQAVAELLQQVKFTAIRGNAGEIAQLAGVAWSAKGVDAGEGGADIAQIAQQAAQRYQCVVAVSGEIDYISDGKQLAKIANGTPMFPKITGSGCLLGAVIGAFLALDQQNPFIAVTQACTAYAVAGEIAAQHLQATQYGQFYTGLLDSLAALTDQQVQQLAKVTLLGGDDE</sequence>
<dbReference type="Proteomes" id="UP000092649">
    <property type="component" value="Unassembled WGS sequence"/>
</dbReference>
<keyword evidence="13" id="KW-1185">Reference proteome</keyword>
<name>A0A1A7P3Q5_9PAST</name>
<dbReference type="GO" id="GO:0004417">
    <property type="term" value="F:hydroxyethylthiazole kinase activity"/>
    <property type="evidence" value="ECO:0007669"/>
    <property type="project" value="UniProtKB-UniRule"/>
</dbReference>
<dbReference type="UniPathway" id="UPA00060">
    <property type="reaction ID" value="UER00139"/>
</dbReference>
<evidence type="ECO:0000256" key="10">
    <source>
        <dbReference type="ARBA" id="ARBA00022977"/>
    </source>
</evidence>
<comment type="similarity">
    <text evidence="11">Belongs to the Thz kinase family.</text>
</comment>
<dbReference type="GO" id="GO:0005524">
    <property type="term" value="F:ATP binding"/>
    <property type="evidence" value="ECO:0007669"/>
    <property type="project" value="UniProtKB-UniRule"/>
</dbReference>
<proteinExistence type="inferred from homology"/>
<protein>
    <recommendedName>
        <fullName evidence="11">Hydroxyethylthiazole kinase</fullName>
        <ecNumber evidence="11">2.7.1.50</ecNumber>
    </recommendedName>
    <alternativeName>
        <fullName evidence="11">4-methyl-5-beta-hydroxyethylthiazole kinase</fullName>
        <shortName evidence="11">TH kinase</shortName>
        <shortName evidence="11">Thz kinase</shortName>
    </alternativeName>
</protein>
<dbReference type="PRINTS" id="PR01099">
    <property type="entry name" value="HYETHTZKNASE"/>
</dbReference>
<reference evidence="12 13" key="1">
    <citation type="submission" date="2014-11" db="EMBL/GenBank/DDBJ databases">
        <title>Pan-genome of Gallibacterium spp.</title>
        <authorList>
            <person name="Kudirkiene E."/>
            <person name="Bojesen A.M."/>
        </authorList>
    </citation>
    <scope>NUCLEOTIDE SEQUENCE [LARGE SCALE GENOMIC DNA]</scope>
    <source>
        <strain evidence="12 13">F150</strain>
    </source>
</reference>
<dbReference type="PATRIC" id="fig|505341.3.peg.413"/>
<comment type="catalytic activity">
    <reaction evidence="1 11">
        <text>5-(2-hydroxyethyl)-4-methylthiazole + ATP = 4-methyl-5-(2-phosphooxyethyl)-thiazole + ADP + H(+)</text>
        <dbReference type="Rhea" id="RHEA:24212"/>
        <dbReference type="ChEBI" id="CHEBI:15378"/>
        <dbReference type="ChEBI" id="CHEBI:17957"/>
        <dbReference type="ChEBI" id="CHEBI:30616"/>
        <dbReference type="ChEBI" id="CHEBI:58296"/>
        <dbReference type="ChEBI" id="CHEBI:456216"/>
        <dbReference type="EC" id="2.7.1.50"/>
    </reaction>
</comment>
<feature type="binding site" evidence="11">
    <location>
        <position position="190"/>
    </location>
    <ligand>
        <name>substrate</name>
    </ligand>
</feature>
<dbReference type="GO" id="GO:0009228">
    <property type="term" value="P:thiamine biosynthetic process"/>
    <property type="evidence" value="ECO:0007669"/>
    <property type="project" value="UniProtKB-KW"/>
</dbReference>
<comment type="function">
    <text evidence="11">Catalyzes the phosphorylation of the hydroxyl group of 4-methyl-5-beta-hydroxyethylthiazole (THZ).</text>
</comment>
<comment type="caution">
    <text evidence="12">The sequence shown here is derived from an EMBL/GenBank/DDBJ whole genome shotgun (WGS) entry which is preliminary data.</text>
</comment>
<dbReference type="InterPro" id="IPR000417">
    <property type="entry name" value="Hyethyz_kinase"/>
</dbReference>
<dbReference type="AlphaFoldDB" id="A0A1A7P3Q5"/>
<organism evidence="12 13">
    <name type="scientific">Gallibacterium salpingitidis</name>
    <dbReference type="NCBI Taxonomy" id="505341"/>
    <lineage>
        <taxon>Bacteria</taxon>
        <taxon>Pseudomonadati</taxon>
        <taxon>Pseudomonadota</taxon>
        <taxon>Gammaproteobacteria</taxon>
        <taxon>Pasteurellales</taxon>
        <taxon>Pasteurellaceae</taxon>
        <taxon>Gallibacterium</taxon>
    </lineage>
</organism>
<evidence type="ECO:0000256" key="5">
    <source>
        <dbReference type="ARBA" id="ARBA00022723"/>
    </source>
</evidence>
<evidence type="ECO:0000256" key="1">
    <source>
        <dbReference type="ARBA" id="ARBA00001771"/>
    </source>
</evidence>
<dbReference type="EC" id="2.7.1.50" evidence="11"/>
<dbReference type="SUPFAM" id="SSF53613">
    <property type="entry name" value="Ribokinase-like"/>
    <property type="match status" value="1"/>
</dbReference>